<organism evidence="2 3">
    <name type="scientific">Lishizhenia tianjinensis</name>
    <dbReference type="NCBI Taxonomy" id="477690"/>
    <lineage>
        <taxon>Bacteria</taxon>
        <taxon>Pseudomonadati</taxon>
        <taxon>Bacteroidota</taxon>
        <taxon>Flavobacteriia</taxon>
        <taxon>Flavobacteriales</taxon>
        <taxon>Crocinitomicaceae</taxon>
        <taxon>Lishizhenia</taxon>
    </lineage>
</organism>
<dbReference type="InterPro" id="IPR011042">
    <property type="entry name" value="6-blade_b-propeller_TolB-like"/>
</dbReference>
<dbReference type="EMBL" id="FPAS01000006">
    <property type="protein sequence ID" value="SFT88654.1"/>
    <property type="molecule type" value="Genomic_DNA"/>
</dbReference>
<reference evidence="2 3" key="1">
    <citation type="submission" date="2016-10" db="EMBL/GenBank/DDBJ databases">
        <authorList>
            <person name="de Groot N.N."/>
        </authorList>
    </citation>
    <scope>NUCLEOTIDE SEQUENCE [LARGE SCALE GENOMIC DNA]</scope>
    <source>
        <strain evidence="2 3">CGMCC 1.7005</strain>
    </source>
</reference>
<evidence type="ECO:0000256" key="1">
    <source>
        <dbReference type="SAM" id="SignalP"/>
    </source>
</evidence>
<keyword evidence="3" id="KW-1185">Reference proteome</keyword>
<dbReference type="Gene3D" id="2.120.10.30">
    <property type="entry name" value="TolB, C-terminal domain"/>
    <property type="match status" value="1"/>
</dbReference>
<dbReference type="STRING" id="477690.SAMN05216474_2933"/>
<proteinExistence type="predicted"/>
<accession>A0A1I7BN80</accession>
<sequence>MKNITMLLCALFISASYLFAAPADTTKISLREKTASLLMVEDGKKDFAEGYTRTAIVKFRQALLKDPANAAAAFWVSKCHNEFKNYGYALSYAKDALGIDPKVDDEVFYIIANAYHRMNELDMALEYYKKCKDEMSSYAVSVLRIEERMAECTRAKEAGLTAAGNDAIKHILPEDINSGFDDYGAVLSKDGKTLYFVSRRVNTKGGGVNPDDQRFYEDIYSVAWDKNATAFDSVSNDLAQLNSIGFDAINAFNRNGGAAYITLNTSTVEVGRSFTTKGSDIAISRKDESGAWMQPVIIDDANINTSFFEGSATLDKFGNTMIFVSDRNGMEKRSDLYISRKEEGKWTRAVALPDNINTRENETTPFLTPDGKYLFFSSNGLEGYGDYDIYVSKYLGDDKWSDPVNLGPEVNSVTSDTHFQYYPEYGVAFCSSIRLQDEKSSMDLYVIDLKQLTTFSLPK</sequence>
<dbReference type="InterPro" id="IPR011659">
    <property type="entry name" value="WD40"/>
</dbReference>
<dbReference type="Pfam" id="PF07676">
    <property type="entry name" value="PD40"/>
    <property type="match status" value="3"/>
</dbReference>
<keyword evidence="1" id="KW-0732">Signal</keyword>
<name>A0A1I7BN80_9FLAO</name>
<feature type="chain" id="PRO_5014654000" evidence="1">
    <location>
        <begin position="21"/>
        <end position="459"/>
    </location>
</feature>
<dbReference type="AlphaFoldDB" id="A0A1I7BN80"/>
<dbReference type="SUPFAM" id="SSF48452">
    <property type="entry name" value="TPR-like"/>
    <property type="match status" value="1"/>
</dbReference>
<feature type="signal peptide" evidence="1">
    <location>
        <begin position="1"/>
        <end position="20"/>
    </location>
</feature>
<dbReference type="Proteomes" id="UP000236454">
    <property type="component" value="Unassembled WGS sequence"/>
</dbReference>
<dbReference type="OrthoDB" id="9809364at2"/>
<protein>
    <submittedName>
        <fullName evidence="2">WD40-like Beta Propeller Repeat</fullName>
    </submittedName>
</protein>
<evidence type="ECO:0000313" key="3">
    <source>
        <dbReference type="Proteomes" id="UP000236454"/>
    </source>
</evidence>
<dbReference type="RefSeq" id="WP_090252451.1">
    <property type="nucleotide sequence ID" value="NZ_FPAS01000006.1"/>
</dbReference>
<evidence type="ECO:0000313" key="2">
    <source>
        <dbReference type="EMBL" id="SFT88654.1"/>
    </source>
</evidence>
<gene>
    <name evidence="2" type="ORF">SAMN05216474_2933</name>
</gene>
<dbReference type="Gene3D" id="1.25.40.10">
    <property type="entry name" value="Tetratricopeptide repeat domain"/>
    <property type="match status" value="1"/>
</dbReference>
<dbReference type="InterPro" id="IPR011990">
    <property type="entry name" value="TPR-like_helical_dom_sf"/>
</dbReference>
<dbReference type="SUPFAM" id="SSF82171">
    <property type="entry name" value="DPP6 N-terminal domain-like"/>
    <property type="match status" value="1"/>
</dbReference>